<dbReference type="RefSeq" id="WP_053198463.1">
    <property type="nucleotide sequence ID" value="NZ_CP011409.1"/>
</dbReference>
<dbReference type="EMBL" id="CP011409">
    <property type="protein sequence ID" value="AKZ63680.1"/>
    <property type="molecule type" value="Genomic_DNA"/>
</dbReference>
<protein>
    <submittedName>
        <fullName evidence="2">Uncharacterized protein</fullName>
    </submittedName>
</protein>
<accession>A0ABN4HXW3</accession>
<organism evidence="2 3">
    <name type="scientific">Herbaspirillum hiltneri N3</name>
    <dbReference type="NCBI Taxonomy" id="1262470"/>
    <lineage>
        <taxon>Bacteria</taxon>
        <taxon>Pseudomonadati</taxon>
        <taxon>Pseudomonadota</taxon>
        <taxon>Betaproteobacteria</taxon>
        <taxon>Burkholderiales</taxon>
        <taxon>Oxalobacteraceae</taxon>
        <taxon>Herbaspirillum</taxon>
    </lineage>
</organism>
<feature type="compositionally biased region" description="Low complexity" evidence="1">
    <location>
        <begin position="10"/>
        <end position="21"/>
    </location>
</feature>
<keyword evidence="3" id="KW-1185">Reference proteome</keyword>
<dbReference type="Proteomes" id="UP000063429">
    <property type="component" value="Chromosome"/>
</dbReference>
<evidence type="ECO:0000313" key="2">
    <source>
        <dbReference type="EMBL" id="AKZ63680.1"/>
    </source>
</evidence>
<feature type="region of interest" description="Disordered" evidence="1">
    <location>
        <begin position="1"/>
        <end position="26"/>
    </location>
</feature>
<evidence type="ECO:0000256" key="1">
    <source>
        <dbReference type="SAM" id="MobiDB-lite"/>
    </source>
</evidence>
<name>A0ABN4HXW3_9BURK</name>
<reference evidence="3" key="1">
    <citation type="journal article" date="2015" name="Genome Announc.">
        <title>Complete Genome Sequence of Herbaspirillum hiltneri N3 (DSM 17495), Isolated from Surface-Sterilized Wheat Roots.</title>
        <authorList>
            <person name="Guizelini D."/>
            <person name="Saizaki P.M."/>
            <person name="Coimbra N.A."/>
            <person name="Weiss V.A."/>
            <person name="Faoro H."/>
            <person name="Sfeir M.Z."/>
            <person name="Baura V.A."/>
            <person name="Monteiro R.A."/>
            <person name="Chubatsu L.S."/>
            <person name="Souza E.M."/>
            <person name="Cruz L.M."/>
            <person name="Pedrosa F.O."/>
            <person name="Raittz R.T."/>
            <person name="Marchaukoski J.N."/>
            <person name="Steffens M.B."/>
        </authorList>
    </citation>
    <scope>NUCLEOTIDE SEQUENCE [LARGE SCALE GENOMIC DNA]</scope>
    <source>
        <strain evidence="3">N3</strain>
    </source>
</reference>
<evidence type="ECO:0000313" key="3">
    <source>
        <dbReference type="Proteomes" id="UP000063429"/>
    </source>
</evidence>
<proteinExistence type="predicted"/>
<gene>
    <name evidence="2" type="ORF">F506_14295</name>
</gene>
<sequence>MTNTVSSSTAAANVHAQQQAASKRKSTVDFAKLVANAGGDIKTDTNTATKQTNGATAIVQSDGAKVTA</sequence>